<reference evidence="2" key="1">
    <citation type="submission" date="2020-06" db="EMBL/GenBank/DDBJ databases">
        <title>WGS assembly of Ceratodon purpureus strain R40.</title>
        <authorList>
            <person name="Carey S.B."/>
            <person name="Jenkins J."/>
            <person name="Shu S."/>
            <person name="Lovell J.T."/>
            <person name="Sreedasyam A."/>
            <person name="Maumus F."/>
            <person name="Tiley G.P."/>
            <person name="Fernandez-Pozo N."/>
            <person name="Barry K."/>
            <person name="Chen C."/>
            <person name="Wang M."/>
            <person name="Lipzen A."/>
            <person name="Daum C."/>
            <person name="Saski C.A."/>
            <person name="Payton A.C."/>
            <person name="Mcbreen J.C."/>
            <person name="Conrad R.E."/>
            <person name="Kollar L.M."/>
            <person name="Olsson S."/>
            <person name="Huttunen S."/>
            <person name="Landis J.B."/>
            <person name="Wickett N.J."/>
            <person name="Johnson M.G."/>
            <person name="Rensing S.A."/>
            <person name="Grimwood J."/>
            <person name="Schmutz J."/>
            <person name="Mcdaniel S.F."/>
        </authorList>
    </citation>
    <scope>NUCLEOTIDE SEQUENCE</scope>
    <source>
        <strain evidence="2">R40</strain>
    </source>
</reference>
<dbReference type="AlphaFoldDB" id="A0A8T0HQA5"/>
<protein>
    <recommendedName>
        <fullName evidence="4">Secreted protein</fullName>
    </recommendedName>
</protein>
<keyword evidence="1" id="KW-0732">Signal</keyword>
<organism evidence="2 3">
    <name type="scientific">Ceratodon purpureus</name>
    <name type="common">Fire moss</name>
    <name type="synonym">Dicranum purpureum</name>
    <dbReference type="NCBI Taxonomy" id="3225"/>
    <lineage>
        <taxon>Eukaryota</taxon>
        <taxon>Viridiplantae</taxon>
        <taxon>Streptophyta</taxon>
        <taxon>Embryophyta</taxon>
        <taxon>Bryophyta</taxon>
        <taxon>Bryophytina</taxon>
        <taxon>Bryopsida</taxon>
        <taxon>Dicranidae</taxon>
        <taxon>Pseudoditrichales</taxon>
        <taxon>Ditrichaceae</taxon>
        <taxon>Ceratodon</taxon>
    </lineage>
</organism>
<evidence type="ECO:0000313" key="3">
    <source>
        <dbReference type="Proteomes" id="UP000822688"/>
    </source>
</evidence>
<sequence>MQFLLFVLCLVVAQVDWCYFKEFCYSNIWRYGVLLRLSRWNWAEVVKQLVVFRLRNVDSAQGLEAWAGFTVQGGGGASRGCGEVCAIFSHLPVNVSCSRCSGCSGSYVVCCFWLQMVLLEANWPLLLYLLWGLSLLSSGSWGRRSLQACLVHLVGSIWM</sequence>
<keyword evidence="3" id="KW-1185">Reference proteome</keyword>
<evidence type="ECO:0000313" key="2">
    <source>
        <dbReference type="EMBL" id="KAG0573094.1"/>
    </source>
</evidence>
<evidence type="ECO:0000256" key="1">
    <source>
        <dbReference type="SAM" id="SignalP"/>
    </source>
</evidence>
<accession>A0A8T0HQA5</accession>
<proteinExistence type="predicted"/>
<dbReference type="EMBL" id="CM026426">
    <property type="protein sequence ID" value="KAG0573094.1"/>
    <property type="molecule type" value="Genomic_DNA"/>
</dbReference>
<feature type="chain" id="PRO_5035937657" description="Secreted protein" evidence="1">
    <location>
        <begin position="18"/>
        <end position="159"/>
    </location>
</feature>
<dbReference type="Proteomes" id="UP000822688">
    <property type="component" value="Chromosome V"/>
</dbReference>
<feature type="signal peptide" evidence="1">
    <location>
        <begin position="1"/>
        <end position="17"/>
    </location>
</feature>
<gene>
    <name evidence="2" type="ORF">KC19_VG148200</name>
</gene>
<comment type="caution">
    <text evidence="2">The sequence shown here is derived from an EMBL/GenBank/DDBJ whole genome shotgun (WGS) entry which is preliminary data.</text>
</comment>
<name>A0A8T0HQA5_CERPU</name>
<evidence type="ECO:0008006" key="4">
    <source>
        <dbReference type="Google" id="ProtNLM"/>
    </source>
</evidence>